<dbReference type="Pfam" id="PF10117">
    <property type="entry name" value="McrBC"/>
    <property type="match status" value="1"/>
</dbReference>
<dbReference type="EMBL" id="DXAQ01000156">
    <property type="protein sequence ID" value="HIZ90361.1"/>
    <property type="molecule type" value="Genomic_DNA"/>
</dbReference>
<sequence length="443" mass="52879">MAYKNIQQIINLKDNSPTKISEIGLDENIIENFTKKLYELSSCSIKELQNDNDILFFSHKISKNNDNIEDYHIFYFNGSIINTTNVVGFLSINDIDVNIRSRFSQEHDYFFYYLLHKVFGVNITELKHSFTNDRGFSFLLFLFPYYFSKALRTGMYKKYMTIQYNNCHVKGTIDFQRHINNNLLDKSKIAYNVREHSVNNNITHLLRHTIEYIKTKPLGYMILNQKNIKEYINQIIQVTPDYNKNQRQIIINKNLKRLVHPYYYKYEPLRKLCIQILRYEKLLYNKSDKKIYGILFNIAWLWEEYINTLLYPVGFTHFGKRIYNDKHIYLLKNRSWEVFPDFFHEKNKIVLDTKYKNLDKKESPNAADKHQLISYMYTLHAEKGGFIYPSNESSSVTKFGEVLNLINSDVSIYPINILKNASSIEDFINHIAKEEEKLKHYFL</sequence>
<gene>
    <name evidence="1" type="ORF">H9804_10480</name>
</gene>
<dbReference type="Proteomes" id="UP000824176">
    <property type="component" value="Unassembled WGS sequence"/>
</dbReference>
<dbReference type="AlphaFoldDB" id="A0A9D2GW61"/>
<reference evidence="1" key="2">
    <citation type="submission" date="2021-04" db="EMBL/GenBank/DDBJ databases">
        <authorList>
            <person name="Gilroy R."/>
        </authorList>
    </citation>
    <scope>NUCLEOTIDE SEQUENCE</scope>
    <source>
        <strain evidence="1">ChiW4-1371</strain>
    </source>
</reference>
<accession>A0A9D2GW61</accession>
<dbReference type="PANTHER" id="PTHR38733:SF1">
    <property type="entry name" value="TYPE IV METHYL-DIRECTED RESTRICTION ENZYME ECOKMCRBC"/>
    <property type="match status" value="1"/>
</dbReference>
<proteinExistence type="predicted"/>
<comment type="caution">
    <text evidence="1">The sequence shown here is derived from an EMBL/GenBank/DDBJ whole genome shotgun (WGS) entry which is preliminary data.</text>
</comment>
<protein>
    <submittedName>
        <fullName evidence="1">McrC family protein</fullName>
    </submittedName>
</protein>
<name>A0A9D2GW61_9BACT</name>
<reference evidence="1" key="1">
    <citation type="journal article" date="2021" name="PeerJ">
        <title>Extensive microbial diversity within the chicken gut microbiome revealed by metagenomics and culture.</title>
        <authorList>
            <person name="Gilroy R."/>
            <person name="Ravi A."/>
            <person name="Getino M."/>
            <person name="Pursley I."/>
            <person name="Horton D.L."/>
            <person name="Alikhan N.F."/>
            <person name="Baker D."/>
            <person name="Gharbi K."/>
            <person name="Hall N."/>
            <person name="Watson M."/>
            <person name="Adriaenssens E.M."/>
            <person name="Foster-Nyarko E."/>
            <person name="Jarju S."/>
            <person name="Secka A."/>
            <person name="Antonio M."/>
            <person name="Oren A."/>
            <person name="Chaudhuri R.R."/>
            <person name="La Ragione R."/>
            <person name="Hildebrand F."/>
            <person name="Pallen M.J."/>
        </authorList>
    </citation>
    <scope>NUCLEOTIDE SEQUENCE</scope>
    <source>
        <strain evidence="1">ChiW4-1371</strain>
    </source>
</reference>
<evidence type="ECO:0000313" key="1">
    <source>
        <dbReference type="EMBL" id="HIZ90361.1"/>
    </source>
</evidence>
<organism evidence="1 2">
    <name type="scientific">Candidatus Mucispirillum faecigallinarum</name>
    <dbReference type="NCBI Taxonomy" id="2838699"/>
    <lineage>
        <taxon>Bacteria</taxon>
        <taxon>Pseudomonadati</taxon>
        <taxon>Deferribacterota</taxon>
        <taxon>Deferribacteres</taxon>
        <taxon>Deferribacterales</taxon>
        <taxon>Mucispirillaceae</taxon>
        <taxon>Mucispirillum</taxon>
    </lineage>
</organism>
<evidence type="ECO:0000313" key="2">
    <source>
        <dbReference type="Proteomes" id="UP000824176"/>
    </source>
</evidence>
<dbReference type="InterPro" id="IPR019292">
    <property type="entry name" value="McrC"/>
</dbReference>
<dbReference type="PANTHER" id="PTHR38733">
    <property type="entry name" value="PROTEIN MCRC"/>
    <property type="match status" value="1"/>
</dbReference>